<reference evidence="1" key="1">
    <citation type="journal article" date="2021" name="bioRxiv">
        <title>Whole Genome Assembly and Annotation of Northern Wild Rice, Zizania palustris L., Supports a Whole Genome Duplication in the Zizania Genus.</title>
        <authorList>
            <person name="Haas M."/>
            <person name="Kono T."/>
            <person name="Macchietto M."/>
            <person name="Millas R."/>
            <person name="McGilp L."/>
            <person name="Shao M."/>
            <person name="Duquette J."/>
            <person name="Hirsch C.N."/>
            <person name="Kimball J."/>
        </authorList>
    </citation>
    <scope>NUCLEOTIDE SEQUENCE</scope>
    <source>
        <tissue evidence="1">Fresh leaf tissue</tissue>
    </source>
</reference>
<accession>A0A8J5SE53</accession>
<organism evidence="1 2">
    <name type="scientific">Zizania palustris</name>
    <name type="common">Northern wild rice</name>
    <dbReference type="NCBI Taxonomy" id="103762"/>
    <lineage>
        <taxon>Eukaryota</taxon>
        <taxon>Viridiplantae</taxon>
        <taxon>Streptophyta</taxon>
        <taxon>Embryophyta</taxon>
        <taxon>Tracheophyta</taxon>
        <taxon>Spermatophyta</taxon>
        <taxon>Magnoliopsida</taxon>
        <taxon>Liliopsida</taxon>
        <taxon>Poales</taxon>
        <taxon>Poaceae</taxon>
        <taxon>BOP clade</taxon>
        <taxon>Oryzoideae</taxon>
        <taxon>Oryzeae</taxon>
        <taxon>Zizaniinae</taxon>
        <taxon>Zizania</taxon>
    </lineage>
</organism>
<gene>
    <name evidence="1" type="ORF">GUJ93_ZPchr0001g29652</name>
</gene>
<dbReference type="EMBL" id="JAAALK010000288">
    <property type="protein sequence ID" value="KAG8055926.1"/>
    <property type="molecule type" value="Genomic_DNA"/>
</dbReference>
<dbReference type="Proteomes" id="UP000729402">
    <property type="component" value="Unassembled WGS sequence"/>
</dbReference>
<name>A0A8J5SE53_ZIZPA</name>
<keyword evidence="2" id="KW-1185">Reference proteome</keyword>
<protein>
    <submittedName>
        <fullName evidence="1">Uncharacterized protein</fullName>
    </submittedName>
</protein>
<reference evidence="1" key="2">
    <citation type="submission" date="2021-02" db="EMBL/GenBank/DDBJ databases">
        <authorList>
            <person name="Kimball J.A."/>
            <person name="Haas M.W."/>
            <person name="Macchietto M."/>
            <person name="Kono T."/>
            <person name="Duquette J."/>
            <person name="Shao M."/>
        </authorList>
    </citation>
    <scope>NUCLEOTIDE SEQUENCE</scope>
    <source>
        <tissue evidence="1">Fresh leaf tissue</tissue>
    </source>
</reference>
<evidence type="ECO:0000313" key="2">
    <source>
        <dbReference type="Proteomes" id="UP000729402"/>
    </source>
</evidence>
<comment type="caution">
    <text evidence="1">The sequence shown here is derived from an EMBL/GenBank/DDBJ whole genome shotgun (WGS) entry which is preliminary data.</text>
</comment>
<dbReference type="AlphaFoldDB" id="A0A8J5SE53"/>
<sequence length="69" mass="7993">MVCTPQVIDLETEQGHPHVHFESFNRTGNDSSDQGMNHPHQFIHNLPPNLAVDSELWISFKPNCYWKYG</sequence>
<evidence type="ECO:0000313" key="1">
    <source>
        <dbReference type="EMBL" id="KAG8055926.1"/>
    </source>
</evidence>
<proteinExistence type="predicted"/>